<dbReference type="EMBL" id="CP168151">
    <property type="protein sequence ID" value="XFD38982.1"/>
    <property type="molecule type" value="Genomic_DNA"/>
</dbReference>
<sequence>MRKNNLSGFTLIDSLIGLTIITLFSSLYLMISHEIYQQNVQDHLRLEQSRIKYEVVANAKNKKP</sequence>
<name>A0ACD5DCA1_9LACO</name>
<evidence type="ECO:0000313" key="2">
    <source>
        <dbReference type="Proteomes" id="UP001149860"/>
    </source>
</evidence>
<evidence type="ECO:0000313" key="1">
    <source>
        <dbReference type="EMBL" id="XFD38982.1"/>
    </source>
</evidence>
<dbReference type="Proteomes" id="UP001149860">
    <property type="component" value="Chromosome"/>
</dbReference>
<organism evidence="1 2">
    <name type="scientific">Lentilactobacillus terminaliae</name>
    <dbReference type="NCBI Taxonomy" id="3003483"/>
    <lineage>
        <taxon>Bacteria</taxon>
        <taxon>Bacillati</taxon>
        <taxon>Bacillota</taxon>
        <taxon>Bacilli</taxon>
        <taxon>Lactobacillales</taxon>
        <taxon>Lactobacillaceae</taxon>
        <taxon>Lentilactobacillus</taxon>
    </lineage>
</organism>
<protein>
    <submittedName>
        <fullName evidence="1">Type II secretion system protein</fullName>
    </submittedName>
</protein>
<proteinExistence type="predicted"/>
<accession>A0ACD5DCA1</accession>
<reference evidence="1" key="1">
    <citation type="submission" date="2024-08" db="EMBL/GenBank/DDBJ databases">
        <title>Lentilactobacillus sp. nov., isolated from tree bark.</title>
        <authorList>
            <person name="Phuengjayaem S."/>
            <person name="Tanasupawat S."/>
        </authorList>
    </citation>
    <scope>NUCLEOTIDE SEQUENCE</scope>
    <source>
        <strain evidence="1">SPB1-3</strain>
    </source>
</reference>
<gene>
    <name evidence="1" type="ORF">O0236_005975</name>
</gene>
<keyword evidence="2" id="KW-1185">Reference proteome</keyword>